<organism evidence="1">
    <name type="scientific">Anguilla anguilla</name>
    <name type="common">European freshwater eel</name>
    <name type="synonym">Muraena anguilla</name>
    <dbReference type="NCBI Taxonomy" id="7936"/>
    <lineage>
        <taxon>Eukaryota</taxon>
        <taxon>Metazoa</taxon>
        <taxon>Chordata</taxon>
        <taxon>Craniata</taxon>
        <taxon>Vertebrata</taxon>
        <taxon>Euteleostomi</taxon>
        <taxon>Actinopterygii</taxon>
        <taxon>Neopterygii</taxon>
        <taxon>Teleostei</taxon>
        <taxon>Anguilliformes</taxon>
        <taxon>Anguillidae</taxon>
        <taxon>Anguilla</taxon>
    </lineage>
</organism>
<reference evidence="1" key="1">
    <citation type="submission" date="2014-11" db="EMBL/GenBank/DDBJ databases">
        <authorList>
            <person name="Amaro Gonzalez C."/>
        </authorList>
    </citation>
    <scope>NUCLEOTIDE SEQUENCE</scope>
</reference>
<proteinExistence type="predicted"/>
<dbReference type="AlphaFoldDB" id="A0A0E9Y163"/>
<sequence length="60" mass="6515">MTGTLCRLSLIFGQAHSIPVITVILILSQGNKSVPRARVHKVFQGRKDHCCTILALSTAL</sequence>
<reference evidence="1" key="2">
    <citation type="journal article" date="2015" name="Fish Shellfish Immunol.">
        <title>Early steps in the European eel (Anguilla anguilla)-Vibrio vulnificus interaction in the gills: Role of the RtxA13 toxin.</title>
        <authorList>
            <person name="Callol A."/>
            <person name="Pajuelo D."/>
            <person name="Ebbesson L."/>
            <person name="Teles M."/>
            <person name="MacKenzie S."/>
            <person name="Amaro C."/>
        </authorList>
    </citation>
    <scope>NUCLEOTIDE SEQUENCE</scope>
</reference>
<protein>
    <submittedName>
        <fullName evidence="1">Uncharacterized protein</fullName>
    </submittedName>
</protein>
<dbReference type="EMBL" id="GBXM01000752">
    <property type="protein sequence ID" value="JAI07826.1"/>
    <property type="molecule type" value="Transcribed_RNA"/>
</dbReference>
<accession>A0A0E9Y163</accession>
<name>A0A0E9Y163_ANGAN</name>
<evidence type="ECO:0000313" key="1">
    <source>
        <dbReference type="EMBL" id="JAI07826.1"/>
    </source>
</evidence>